<feature type="domain" description="CAAX prenyl protease 2/Lysostaphin resistance protein A-like" evidence="2">
    <location>
        <begin position="131"/>
        <end position="244"/>
    </location>
</feature>
<dbReference type="RefSeq" id="WP_188619132.1">
    <property type="nucleotide sequence ID" value="NZ_BMIY01000005.1"/>
</dbReference>
<accession>A0A917LTZ3</accession>
<proteinExistence type="predicted"/>
<comment type="caution">
    <text evidence="3">The sequence shown here is derived from an EMBL/GenBank/DDBJ whole genome shotgun (WGS) entry which is preliminary data.</text>
</comment>
<gene>
    <name evidence="3" type="ORF">GCM10011403_12490</name>
</gene>
<feature type="transmembrane region" description="Helical" evidence="1">
    <location>
        <begin position="179"/>
        <end position="199"/>
    </location>
</feature>
<evidence type="ECO:0000313" key="3">
    <source>
        <dbReference type="EMBL" id="GGG56842.1"/>
    </source>
</evidence>
<dbReference type="EMBL" id="BMIY01000005">
    <property type="protein sequence ID" value="GGG56842.1"/>
    <property type="molecule type" value="Genomic_DNA"/>
</dbReference>
<reference evidence="3" key="2">
    <citation type="submission" date="2020-09" db="EMBL/GenBank/DDBJ databases">
        <authorList>
            <person name="Sun Q."/>
            <person name="Zhou Y."/>
        </authorList>
    </citation>
    <scope>NUCLEOTIDE SEQUENCE</scope>
    <source>
        <strain evidence="3">CGMCC 1.15425</strain>
    </source>
</reference>
<feature type="transmembrane region" description="Helical" evidence="1">
    <location>
        <begin position="149"/>
        <end position="167"/>
    </location>
</feature>
<dbReference type="GO" id="GO:0004175">
    <property type="term" value="F:endopeptidase activity"/>
    <property type="evidence" value="ECO:0007669"/>
    <property type="project" value="UniProtKB-ARBA"/>
</dbReference>
<keyword evidence="1" id="KW-1133">Transmembrane helix</keyword>
<dbReference type="InterPro" id="IPR003675">
    <property type="entry name" value="Rce1/LyrA-like_dom"/>
</dbReference>
<protein>
    <submittedName>
        <fullName evidence="3">Abortive infection protein</fullName>
    </submittedName>
</protein>
<organism evidence="3 4">
    <name type="scientific">Pseudohongiella nitratireducens</name>
    <dbReference type="NCBI Taxonomy" id="1768907"/>
    <lineage>
        <taxon>Bacteria</taxon>
        <taxon>Pseudomonadati</taxon>
        <taxon>Pseudomonadota</taxon>
        <taxon>Gammaproteobacteria</taxon>
        <taxon>Pseudomonadales</taxon>
        <taxon>Pseudohongiellaceae</taxon>
        <taxon>Pseudohongiella</taxon>
    </lineage>
</organism>
<feature type="transmembrane region" description="Helical" evidence="1">
    <location>
        <begin position="46"/>
        <end position="71"/>
    </location>
</feature>
<dbReference type="AlphaFoldDB" id="A0A917LTZ3"/>
<evidence type="ECO:0000313" key="4">
    <source>
        <dbReference type="Proteomes" id="UP000627715"/>
    </source>
</evidence>
<dbReference type="Pfam" id="PF02517">
    <property type="entry name" value="Rce1-like"/>
    <property type="match status" value="1"/>
</dbReference>
<feature type="transmembrane region" description="Helical" evidence="1">
    <location>
        <begin position="235"/>
        <end position="254"/>
    </location>
</feature>
<name>A0A917LTZ3_9GAMM</name>
<keyword evidence="4" id="KW-1185">Reference proteome</keyword>
<evidence type="ECO:0000256" key="1">
    <source>
        <dbReference type="SAM" id="Phobius"/>
    </source>
</evidence>
<keyword evidence="1" id="KW-0812">Transmembrane</keyword>
<evidence type="ECO:0000259" key="2">
    <source>
        <dbReference type="Pfam" id="PF02517"/>
    </source>
</evidence>
<dbReference type="GO" id="GO:0080120">
    <property type="term" value="P:CAAX-box protein maturation"/>
    <property type="evidence" value="ECO:0007669"/>
    <property type="project" value="UniProtKB-ARBA"/>
</dbReference>
<keyword evidence="1" id="KW-0472">Membrane</keyword>
<sequence length="255" mass="27083">MIPDSIKFPRLKLGLLLFLAGLLGVAALVVTLLPQICDDVSLPAPLWLVMVASITQSALLVALAVWLGVLLTPRIGLSAPAFEAMVTARSVMTALRPQIFPGLIAGVLGGIGLFAIGGYASPAVIAGAEQQFTIPLLARLLYGGITEELLLRWGVMTLLTWIAWRLLQRQKGTPQPVFVWLAIVVSALLFGAGHLPAAAMQVEELTAGLIMFVVGANTAFGVLFGYLFWRYGLEAAIFAHALSHVVSYIIAMPAA</sequence>
<feature type="transmembrane region" description="Helical" evidence="1">
    <location>
        <begin position="205"/>
        <end position="228"/>
    </location>
</feature>
<reference evidence="3" key="1">
    <citation type="journal article" date="2014" name="Int. J. Syst. Evol. Microbiol.">
        <title>Complete genome sequence of Corynebacterium casei LMG S-19264T (=DSM 44701T), isolated from a smear-ripened cheese.</title>
        <authorList>
            <consortium name="US DOE Joint Genome Institute (JGI-PGF)"/>
            <person name="Walter F."/>
            <person name="Albersmeier A."/>
            <person name="Kalinowski J."/>
            <person name="Ruckert C."/>
        </authorList>
    </citation>
    <scope>NUCLEOTIDE SEQUENCE</scope>
    <source>
        <strain evidence="3">CGMCC 1.15425</strain>
    </source>
</reference>
<feature type="transmembrane region" description="Helical" evidence="1">
    <location>
        <begin position="99"/>
        <end position="120"/>
    </location>
</feature>
<dbReference type="Proteomes" id="UP000627715">
    <property type="component" value="Unassembled WGS sequence"/>
</dbReference>